<gene>
    <name evidence="1" type="ORF">L3Q82_019562</name>
</gene>
<dbReference type="Proteomes" id="UP000831701">
    <property type="component" value="Chromosome 23"/>
</dbReference>
<comment type="caution">
    <text evidence="1">The sequence shown here is derived from an EMBL/GenBank/DDBJ whole genome shotgun (WGS) entry which is preliminary data.</text>
</comment>
<sequence length="301" mass="34511">MKGNLLKFAPLCLLLCWMLPVDSMTIRYNLTLRDANHDIQTINLSMVDDSVDDMYFGCTEKMMKKVKKYLVSESRKKPFKEVWKRCEKKQAQRGDEALTKAQIQAICVYTSNEIYRMFNHAVRTEGSTEKMYKSSFHFHSLHFLLTSAINILNSNYKCHTSYRRTDNIFIGRVGQRIRFGSFTSSSYKQSLTRFGNKTCFKIKTCSGAPLKKYSTVKTEEEVLIPPYEIFSIVKILNGQDEIPGLSDCELVYVLESEGIKSKLNCKLVYRQESSGFSPTGVNNHSAIFKPSNSLVRNELIG</sequence>
<accession>A0ACB8VC02</accession>
<keyword evidence="2" id="KW-1185">Reference proteome</keyword>
<evidence type="ECO:0000313" key="2">
    <source>
        <dbReference type="Proteomes" id="UP000831701"/>
    </source>
</evidence>
<reference evidence="1" key="1">
    <citation type="submission" date="2022-04" db="EMBL/GenBank/DDBJ databases">
        <title>Jade perch genome.</title>
        <authorList>
            <person name="Chao B."/>
        </authorList>
    </citation>
    <scope>NUCLEOTIDE SEQUENCE</scope>
    <source>
        <strain evidence="1">CB-2022</strain>
    </source>
</reference>
<organism evidence="1 2">
    <name type="scientific">Scortum barcoo</name>
    <name type="common">barcoo grunter</name>
    <dbReference type="NCBI Taxonomy" id="214431"/>
    <lineage>
        <taxon>Eukaryota</taxon>
        <taxon>Metazoa</taxon>
        <taxon>Chordata</taxon>
        <taxon>Craniata</taxon>
        <taxon>Vertebrata</taxon>
        <taxon>Euteleostomi</taxon>
        <taxon>Actinopterygii</taxon>
        <taxon>Neopterygii</taxon>
        <taxon>Teleostei</taxon>
        <taxon>Neoteleostei</taxon>
        <taxon>Acanthomorphata</taxon>
        <taxon>Eupercaria</taxon>
        <taxon>Centrarchiformes</taxon>
        <taxon>Terapontoidei</taxon>
        <taxon>Terapontidae</taxon>
        <taxon>Scortum</taxon>
    </lineage>
</organism>
<evidence type="ECO:0000313" key="1">
    <source>
        <dbReference type="EMBL" id="KAI3352986.1"/>
    </source>
</evidence>
<name>A0ACB8VC02_9TELE</name>
<dbReference type="EMBL" id="CM041553">
    <property type="protein sequence ID" value="KAI3352986.1"/>
    <property type="molecule type" value="Genomic_DNA"/>
</dbReference>
<proteinExistence type="predicted"/>
<protein>
    <submittedName>
        <fullName evidence="1">Uncharacterized protein</fullName>
    </submittedName>
</protein>